<sequence>MVQTEPVLLFSKTYCPYCGRVKKLLRDLGVKCATVVELDERDDGETLQRALEELTGQSTVPSLFVGGKHIGGCEETMAAHENGYLTRALKQRLAKMASTQEEKPETEQAVEVLPPGLGPMAAIGRKLTPQDIPDHLKDRIGGHPNEVQEIEGKAITLEDAGEVRRIEEKSGHDIGKGSLPARMQSAAMTNIRENIVPSSDLNKRGLRSEKEANKESAKLAATGSKEMRTKNTKLRG</sequence>
<evidence type="ECO:0000256" key="3">
    <source>
        <dbReference type="ARBA" id="ARBA00022982"/>
    </source>
</evidence>
<dbReference type="PANTHER" id="PTHR45694">
    <property type="entry name" value="GLUTAREDOXIN 2"/>
    <property type="match status" value="1"/>
</dbReference>
<evidence type="ECO:0000256" key="5">
    <source>
        <dbReference type="ARBA" id="ARBA00023284"/>
    </source>
</evidence>
<dbReference type="NCBIfam" id="TIGR02180">
    <property type="entry name" value="GRX_euk"/>
    <property type="match status" value="1"/>
</dbReference>
<dbReference type="InterPro" id="IPR036249">
    <property type="entry name" value="Thioredoxin-like_sf"/>
</dbReference>
<dbReference type="FunFam" id="3.40.30.10:FF:000093">
    <property type="entry name" value="Glutaredoxin 2"/>
    <property type="match status" value="1"/>
</dbReference>
<dbReference type="SUPFAM" id="SSF52833">
    <property type="entry name" value="Thioredoxin-like"/>
    <property type="match status" value="1"/>
</dbReference>
<dbReference type="Gene3D" id="3.40.30.10">
    <property type="entry name" value="Glutaredoxin"/>
    <property type="match status" value="1"/>
</dbReference>
<evidence type="ECO:0000256" key="6">
    <source>
        <dbReference type="SAM" id="MobiDB-lite"/>
    </source>
</evidence>
<protein>
    <recommendedName>
        <fullName evidence="7">Glutaredoxin domain-containing protein</fullName>
    </recommendedName>
</protein>
<keyword evidence="3" id="KW-0249">Electron transport</keyword>
<dbReference type="GO" id="GO:0005737">
    <property type="term" value="C:cytoplasm"/>
    <property type="evidence" value="ECO:0007669"/>
    <property type="project" value="TreeGrafter"/>
</dbReference>
<organism evidence="8 9">
    <name type="scientific">Chara braunii</name>
    <name type="common">Braun's stonewort</name>
    <dbReference type="NCBI Taxonomy" id="69332"/>
    <lineage>
        <taxon>Eukaryota</taxon>
        <taxon>Viridiplantae</taxon>
        <taxon>Streptophyta</taxon>
        <taxon>Charophyceae</taxon>
        <taxon>Charales</taxon>
        <taxon>Characeae</taxon>
        <taxon>Chara</taxon>
    </lineage>
</organism>
<evidence type="ECO:0000313" key="8">
    <source>
        <dbReference type="EMBL" id="GBG60607.1"/>
    </source>
</evidence>
<dbReference type="InterPro" id="IPR011767">
    <property type="entry name" value="GLR_AS"/>
</dbReference>
<dbReference type="EMBL" id="BFEA01000012">
    <property type="protein sequence ID" value="GBG60607.1"/>
    <property type="molecule type" value="Genomic_DNA"/>
</dbReference>
<dbReference type="GO" id="GO:0034599">
    <property type="term" value="P:cellular response to oxidative stress"/>
    <property type="evidence" value="ECO:0007669"/>
    <property type="project" value="TreeGrafter"/>
</dbReference>
<dbReference type="Proteomes" id="UP000265515">
    <property type="component" value="Unassembled WGS sequence"/>
</dbReference>
<proteinExistence type="inferred from homology"/>
<reference evidence="8 9" key="1">
    <citation type="journal article" date="2018" name="Cell">
        <title>The Chara Genome: Secondary Complexity and Implications for Plant Terrestrialization.</title>
        <authorList>
            <person name="Nishiyama T."/>
            <person name="Sakayama H."/>
            <person name="Vries J.D."/>
            <person name="Buschmann H."/>
            <person name="Saint-Marcoux D."/>
            <person name="Ullrich K.K."/>
            <person name="Haas F.B."/>
            <person name="Vanderstraeten L."/>
            <person name="Becker D."/>
            <person name="Lang D."/>
            <person name="Vosolsobe S."/>
            <person name="Rombauts S."/>
            <person name="Wilhelmsson P.K.I."/>
            <person name="Janitza P."/>
            <person name="Kern R."/>
            <person name="Heyl A."/>
            <person name="Rumpler F."/>
            <person name="Villalobos L.I.A.C."/>
            <person name="Clay J.M."/>
            <person name="Skokan R."/>
            <person name="Toyoda A."/>
            <person name="Suzuki Y."/>
            <person name="Kagoshima H."/>
            <person name="Schijlen E."/>
            <person name="Tajeshwar N."/>
            <person name="Catarino B."/>
            <person name="Hetherington A.J."/>
            <person name="Saltykova A."/>
            <person name="Bonnot C."/>
            <person name="Breuninger H."/>
            <person name="Symeonidi A."/>
            <person name="Radhakrishnan G.V."/>
            <person name="Van Nieuwerburgh F."/>
            <person name="Deforce D."/>
            <person name="Chang C."/>
            <person name="Karol K.G."/>
            <person name="Hedrich R."/>
            <person name="Ulvskov P."/>
            <person name="Glockner G."/>
            <person name="Delwiche C.F."/>
            <person name="Petrasek J."/>
            <person name="Van de Peer Y."/>
            <person name="Friml J."/>
            <person name="Beilby M."/>
            <person name="Dolan L."/>
            <person name="Kohara Y."/>
            <person name="Sugano S."/>
            <person name="Fujiyama A."/>
            <person name="Delaux P.-M."/>
            <person name="Quint M."/>
            <person name="TheiBen G."/>
            <person name="Hagemann M."/>
            <person name="Harholt J."/>
            <person name="Dunand C."/>
            <person name="Zachgo S."/>
            <person name="Langdale J."/>
            <person name="Maumus F."/>
            <person name="Straeten D.V.D."/>
            <person name="Gould S.B."/>
            <person name="Rensing S.A."/>
        </authorList>
    </citation>
    <scope>NUCLEOTIDE SEQUENCE [LARGE SCALE GENOMIC DNA]</scope>
    <source>
        <strain evidence="8 9">S276</strain>
    </source>
</reference>
<evidence type="ECO:0000256" key="1">
    <source>
        <dbReference type="ARBA" id="ARBA00007190"/>
    </source>
</evidence>
<feature type="compositionally biased region" description="Basic and acidic residues" evidence="6">
    <location>
        <begin position="201"/>
        <end position="217"/>
    </location>
</feature>
<dbReference type="InterPro" id="IPR002109">
    <property type="entry name" value="Glutaredoxin"/>
</dbReference>
<dbReference type="PRINTS" id="PR00160">
    <property type="entry name" value="GLUTAREDOXIN"/>
</dbReference>
<evidence type="ECO:0000259" key="7">
    <source>
        <dbReference type="Pfam" id="PF00462"/>
    </source>
</evidence>
<comment type="similarity">
    <text evidence="1">Belongs to the glutaredoxin family. CPYC subfamily.</text>
</comment>
<keyword evidence="9" id="KW-1185">Reference proteome</keyword>
<evidence type="ECO:0000256" key="4">
    <source>
        <dbReference type="ARBA" id="ARBA00023157"/>
    </source>
</evidence>
<dbReference type="PANTHER" id="PTHR45694:SF18">
    <property type="entry name" value="GLUTAREDOXIN-1-RELATED"/>
    <property type="match status" value="1"/>
</dbReference>
<dbReference type="STRING" id="69332.A0A388JS73"/>
<evidence type="ECO:0000256" key="2">
    <source>
        <dbReference type="ARBA" id="ARBA00022448"/>
    </source>
</evidence>
<keyword evidence="5" id="KW-0676">Redox-active center</keyword>
<dbReference type="Pfam" id="PF00462">
    <property type="entry name" value="Glutaredoxin"/>
    <property type="match status" value="1"/>
</dbReference>
<dbReference type="GO" id="GO:0015038">
    <property type="term" value="F:glutathione disulfide oxidoreductase activity"/>
    <property type="evidence" value="ECO:0007669"/>
    <property type="project" value="TreeGrafter"/>
</dbReference>
<gene>
    <name evidence="8" type="ORF">CBR_g8628</name>
</gene>
<dbReference type="OrthoDB" id="418495at2759"/>
<accession>A0A388JS73</accession>
<dbReference type="AlphaFoldDB" id="A0A388JS73"/>
<keyword evidence="4" id="KW-1015">Disulfide bond</keyword>
<comment type="caution">
    <text evidence="8">The sequence shown here is derived from an EMBL/GenBank/DDBJ whole genome shotgun (WGS) entry which is preliminary data.</text>
</comment>
<dbReference type="Gramene" id="GBG60607">
    <property type="protein sequence ID" value="GBG60607"/>
    <property type="gene ID" value="CBR_g8628"/>
</dbReference>
<name>A0A388JS73_CHABU</name>
<feature type="domain" description="Glutaredoxin" evidence="7">
    <location>
        <begin position="7"/>
        <end position="70"/>
    </location>
</feature>
<dbReference type="PROSITE" id="PS51354">
    <property type="entry name" value="GLUTAREDOXIN_2"/>
    <property type="match status" value="1"/>
</dbReference>
<dbReference type="InterPro" id="IPR011899">
    <property type="entry name" value="Glutaredoxin_euk/vir"/>
</dbReference>
<keyword evidence="2" id="KW-0813">Transport</keyword>
<dbReference type="CDD" id="cd03419">
    <property type="entry name" value="GRX_GRXh_1_2_like"/>
    <property type="match status" value="1"/>
</dbReference>
<dbReference type="InterPro" id="IPR014025">
    <property type="entry name" value="Glutaredoxin_subgr"/>
</dbReference>
<dbReference type="PROSITE" id="PS00195">
    <property type="entry name" value="GLUTAREDOXIN_1"/>
    <property type="match status" value="1"/>
</dbReference>
<feature type="region of interest" description="Disordered" evidence="6">
    <location>
        <begin position="194"/>
        <end position="236"/>
    </location>
</feature>
<evidence type="ECO:0000313" key="9">
    <source>
        <dbReference type="Proteomes" id="UP000265515"/>
    </source>
</evidence>